<dbReference type="Pfam" id="PF10367">
    <property type="entry name" value="zf-Vps39_C"/>
    <property type="match status" value="1"/>
</dbReference>
<dbReference type="InterPro" id="IPR032914">
    <property type="entry name" value="Vam6/VPS39/TRAP1"/>
</dbReference>
<gene>
    <name evidence="2" type="ORF">HaLaN_29539</name>
    <name evidence="3" type="ORF">HaLaN_30235</name>
</gene>
<feature type="domain" description="Vacuolar sorting protein 39/Transforming growth factor beta receptor-associated zinc finger" evidence="1">
    <location>
        <begin position="56"/>
        <end position="95"/>
    </location>
</feature>
<dbReference type="GO" id="GO:0005737">
    <property type="term" value="C:cytoplasm"/>
    <property type="evidence" value="ECO:0007669"/>
    <property type="project" value="TreeGrafter"/>
</dbReference>
<dbReference type="AlphaFoldDB" id="A0A6A0ACS5"/>
<accession>A0A6A0ACS5</accession>
<evidence type="ECO:0000313" key="4">
    <source>
        <dbReference type="Proteomes" id="UP000485058"/>
    </source>
</evidence>
<evidence type="ECO:0000259" key="1">
    <source>
        <dbReference type="Pfam" id="PF10367"/>
    </source>
</evidence>
<proteinExistence type="predicted"/>
<dbReference type="Proteomes" id="UP000485058">
    <property type="component" value="Unassembled WGS sequence"/>
</dbReference>
<sequence length="158" mass="16617">VLELLPDGVPLHLMLPWVEAVVQAGTQAKRNMAVVKHLRRAENLAVREELARLKSGRVVLSSERACCLCFKRIGPAVFVAYPDMTLAHYLCHKRSQPSAAHVPGAGNLLGGSGLSAGLSLAGLVGSAGLPANGRKATSRPYTGGYAGGNDGYDYPDLL</sequence>
<evidence type="ECO:0000313" key="3">
    <source>
        <dbReference type="EMBL" id="GFH31237.1"/>
    </source>
</evidence>
<reference evidence="2 4" key="1">
    <citation type="submission" date="2020-02" db="EMBL/GenBank/DDBJ databases">
        <title>Draft genome sequence of Haematococcus lacustris strain NIES-144.</title>
        <authorList>
            <person name="Morimoto D."/>
            <person name="Nakagawa S."/>
            <person name="Yoshida T."/>
            <person name="Sawayama S."/>
        </authorList>
    </citation>
    <scope>NUCLEOTIDE SEQUENCE [LARGE SCALE GENOMIC DNA]</scope>
    <source>
        <strain evidence="2 4">NIES-144</strain>
    </source>
</reference>
<organism evidence="2 4">
    <name type="scientific">Haematococcus lacustris</name>
    <name type="common">Green alga</name>
    <name type="synonym">Haematococcus pluvialis</name>
    <dbReference type="NCBI Taxonomy" id="44745"/>
    <lineage>
        <taxon>Eukaryota</taxon>
        <taxon>Viridiplantae</taxon>
        <taxon>Chlorophyta</taxon>
        <taxon>core chlorophytes</taxon>
        <taxon>Chlorophyceae</taxon>
        <taxon>CS clade</taxon>
        <taxon>Chlamydomonadales</taxon>
        <taxon>Haematococcaceae</taxon>
        <taxon>Haematococcus</taxon>
    </lineage>
</organism>
<dbReference type="GO" id="GO:0006914">
    <property type="term" value="P:autophagy"/>
    <property type="evidence" value="ECO:0007669"/>
    <property type="project" value="TreeGrafter"/>
</dbReference>
<dbReference type="PANTHER" id="PTHR12894:SF27">
    <property type="entry name" value="TRANSFORMING GROWTH FACTOR-BETA RECEPTOR-ASSOCIATED PROTEIN 1"/>
    <property type="match status" value="1"/>
</dbReference>
<name>A0A6A0ACS5_HAELA</name>
<protein>
    <submittedName>
        <fullName evidence="2">Vam6 vps39-like</fullName>
    </submittedName>
</protein>
<dbReference type="InterPro" id="IPR019453">
    <property type="entry name" value="VPS39/TGFA1_Znf"/>
</dbReference>
<dbReference type="EMBL" id="BLLF01005043">
    <property type="protein sequence ID" value="GFH30650.1"/>
    <property type="molecule type" value="Genomic_DNA"/>
</dbReference>
<comment type="caution">
    <text evidence="2">The sequence shown here is derived from an EMBL/GenBank/DDBJ whole genome shotgun (WGS) entry which is preliminary data.</text>
</comment>
<evidence type="ECO:0000313" key="2">
    <source>
        <dbReference type="EMBL" id="GFH30650.1"/>
    </source>
</evidence>
<keyword evidence="4" id="KW-1185">Reference proteome</keyword>
<dbReference type="GO" id="GO:0034058">
    <property type="term" value="P:endosomal vesicle fusion"/>
    <property type="evidence" value="ECO:0007669"/>
    <property type="project" value="TreeGrafter"/>
</dbReference>
<dbReference type="PANTHER" id="PTHR12894">
    <property type="entry name" value="CNH DOMAIN CONTAINING"/>
    <property type="match status" value="1"/>
</dbReference>
<dbReference type="GO" id="GO:0016020">
    <property type="term" value="C:membrane"/>
    <property type="evidence" value="ECO:0007669"/>
    <property type="project" value="TreeGrafter"/>
</dbReference>
<dbReference type="EMBL" id="BLLF01005472">
    <property type="protein sequence ID" value="GFH31237.1"/>
    <property type="molecule type" value="Genomic_DNA"/>
</dbReference>
<feature type="non-terminal residue" evidence="2">
    <location>
        <position position="1"/>
    </location>
</feature>